<accession>A0A919PPW1</accession>
<dbReference type="InterPro" id="IPR013783">
    <property type="entry name" value="Ig-like_fold"/>
</dbReference>
<feature type="signal peptide" evidence="1">
    <location>
        <begin position="1"/>
        <end position="32"/>
    </location>
</feature>
<dbReference type="Pfam" id="PF13620">
    <property type="entry name" value="CarboxypepD_reg"/>
    <property type="match status" value="2"/>
</dbReference>
<keyword evidence="3" id="KW-1185">Reference proteome</keyword>
<evidence type="ECO:0008006" key="4">
    <source>
        <dbReference type="Google" id="ProtNLM"/>
    </source>
</evidence>
<keyword evidence="1" id="KW-0732">Signal</keyword>
<dbReference type="Gene3D" id="2.60.40.10">
    <property type="entry name" value="Immunoglobulins"/>
    <property type="match status" value="1"/>
</dbReference>
<evidence type="ECO:0000313" key="2">
    <source>
        <dbReference type="EMBL" id="GIG47552.1"/>
    </source>
</evidence>
<dbReference type="EMBL" id="BONQ01000083">
    <property type="protein sequence ID" value="GIG47552.1"/>
    <property type="molecule type" value="Genomic_DNA"/>
</dbReference>
<dbReference type="Proteomes" id="UP000660611">
    <property type="component" value="Unassembled WGS sequence"/>
</dbReference>
<dbReference type="SUPFAM" id="SSF49478">
    <property type="entry name" value="Cna protein B-type domain"/>
    <property type="match status" value="1"/>
</dbReference>
<dbReference type="AlphaFoldDB" id="A0A919PPW1"/>
<gene>
    <name evidence="2" type="ORF">Dsi01nite_055930</name>
</gene>
<organism evidence="2 3">
    <name type="scientific">Dactylosporangium siamense</name>
    <dbReference type="NCBI Taxonomy" id="685454"/>
    <lineage>
        <taxon>Bacteria</taxon>
        <taxon>Bacillati</taxon>
        <taxon>Actinomycetota</taxon>
        <taxon>Actinomycetes</taxon>
        <taxon>Micromonosporales</taxon>
        <taxon>Micromonosporaceae</taxon>
        <taxon>Dactylosporangium</taxon>
    </lineage>
</organism>
<name>A0A919PPW1_9ACTN</name>
<dbReference type="GO" id="GO:0005975">
    <property type="term" value="P:carbohydrate metabolic process"/>
    <property type="evidence" value="ECO:0007669"/>
    <property type="project" value="UniProtKB-ARBA"/>
</dbReference>
<feature type="chain" id="PRO_5037656693" description="Alpha-amylase" evidence="1">
    <location>
        <begin position="33"/>
        <end position="704"/>
    </location>
</feature>
<reference evidence="2" key="1">
    <citation type="submission" date="2021-01" db="EMBL/GenBank/DDBJ databases">
        <title>Whole genome shotgun sequence of Dactylosporangium siamense NBRC 106093.</title>
        <authorList>
            <person name="Komaki H."/>
            <person name="Tamura T."/>
        </authorList>
    </citation>
    <scope>NUCLEOTIDE SEQUENCE</scope>
    <source>
        <strain evidence="2">NBRC 106093</strain>
    </source>
</reference>
<protein>
    <recommendedName>
        <fullName evidence="4">Alpha-amylase</fullName>
    </recommendedName>
</protein>
<dbReference type="RefSeq" id="WP_203849266.1">
    <property type="nucleotide sequence ID" value="NZ_BAAAVW010000018.1"/>
</dbReference>
<dbReference type="SUPFAM" id="SSF49464">
    <property type="entry name" value="Carboxypeptidase regulatory domain-like"/>
    <property type="match status" value="1"/>
</dbReference>
<dbReference type="InterPro" id="IPR008969">
    <property type="entry name" value="CarboxyPept-like_regulatory"/>
</dbReference>
<evidence type="ECO:0000313" key="3">
    <source>
        <dbReference type="Proteomes" id="UP000660611"/>
    </source>
</evidence>
<evidence type="ECO:0000256" key="1">
    <source>
        <dbReference type="SAM" id="SignalP"/>
    </source>
</evidence>
<sequence length="704" mass="71370">MLTRVLRRPLLLAVATATTIAAAVVPITPASAADPTKGNLVGHLTDSHGAAVAGARVTAQVDGWPFSTATTDGAGGYNFADLPPGQYQVGFTVTAPSGQASYTQWAHQQTEWWSAPAFTVDAGATVAVDERLLPTGTVSGRLLNSDGTPASVAVTFHDAATQNTAATASSAADGHFEVLVPAGGYKVSYVVNGQSTQWSGGKRTFATADTVTVADGQAVTVEEHALPAGSIGGRLTAADGAPVAGSWVTVTDELGNATNGTTDADGRYRVDGLPTAGRFTVGFGAAHAVTVWAHGSLTEVGAQRFVVTEGQTVTVDESLPPTGAVRVVAHDATTGAPIQRFCVWTVAPSTYQGCAGSGEVLIDEVYAGAWHLNVSLDDGVHLDRVAGAVVTGGQTAQVDVALTAGATITTTLTERATGGPAQGCVQPVDVDAALVDTGFRQWCTEEGGNTLRIGPLAPGTYQLIADPGPDALGLQWVGATGGTGSREAAQRITVAAGTVAAGPAVLFDRAGTIRGRYTDAVTGAPVGGACVSVITPTRNAVGGDGCGRATQPDGTYTLAGIGPYTWAVGSAKSSYQWRWTGNAVNRHEASTVTVVAGRTVTANLKARAGGGTVVGTIRDSTGAPVLAHLRVVDALTGEPVAFAADTGMDATYTIANVPPQQVKVYYVVSDGRAGWLGGTNLATARTYKIKNGVPTTITVTIPVA</sequence>
<dbReference type="Gene3D" id="2.60.40.1120">
    <property type="entry name" value="Carboxypeptidase-like, regulatory domain"/>
    <property type="match status" value="1"/>
</dbReference>
<proteinExistence type="predicted"/>
<comment type="caution">
    <text evidence="2">The sequence shown here is derived from an EMBL/GenBank/DDBJ whole genome shotgun (WGS) entry which is preliminary data.</text>
</comment>